<keyword evidence="4 7" id="KW-0238">DNA-binding</keyword>
<accession>A0AAV6QKK4</accession>
<comment type="caution">
    <text evidence="11">The sequence shown here is derived from an EMBL/GenBank/DDBJ whole genome shotgun (WGS) entry which is preliminary data.</text>
</comment>
<evidence type="ECO:0000256" key="7">
    <source>
        <dbReference type="RuleBase" id="RU004019"/>
    </source>
</evidence>
<dbReference type="GO" id="GO:0030154">
    <property type="term" value="P:cell differentiation"/>
    <property type="evidence" value="ECO:0007669"/>
    <property type="project" value="TreeGrafter"/>
</dbReference>
<dbReference type="InterPro" id="IPR003118">
    <property type="entry name" value="Pointed_dom"/>
</dbReference>
<organism evidence="11 12">
    <name type="scientific">Solea senegalensis</name>
    <name type="common">Senegalese sole</name>
    <dbReference type="NCBI Taxonomy" id="28829"/>
    <lineage>
        <taxon>Eukaryota</taxon>
        <taxon>Metazoa</taxon>
        <taxon>Chordata</taxon>
        <taxon>Craniata</taxon>
        <taxon>Vertebrata</taxon>
        <taxon>Euteleostomi</taxon>
        <taxon>Actinopterygii</taxon>
        <taxon>Neopterygii</taxon>
        <taxon>Teleostei</taxon>
        <taxon>Neoteleostei</taxon>
        <taxon>Acanthomorphata</taxon>
        <taxon>Carangaria</taxon>
        <taxon>Pleuronectiformes</taxon>
        <taxon>Pleuronectoidei</taxon>
        <taxon>Soleidae</taxon>
        <taxon>Solea</taxon>
    </lineage>
</organism>
<evidence type="ECO:0000256" key="3">
    <source>
        <dbReference type="ARBA" id="ARBA00023015"/>
    </source>
</evidence>
<dbReference type="SMART" id="SM00413">
    <property type="entry name" value="ETS"/>
    <property type="match status" value="1"/>
</dbReference>
<evidence type="ECO:0000259" key="9">
    <source>
        <dbReference type="PROSITE" id="PS50061"/>
    </source>
</evidence>
<dbReference type="Proteomes" id="UP000693946">
    <property type="component" value="Linkage Group LG4"/>
</dbReference>
<comment type="subcellular location">
    <subcellularLocation>
        <location evidence="1 7">Nucleus</location>
    </subcellularLocation>
</comment>
<dbReference type="PROSITE" id="PS51433">
    <property type="entry name" value="PNT"/>
    <property type="match status" value="1"/>
</dbReference>
<feature type="region of interest" description="Disordered" evidence="8">
    <location>
        <begin position="199"/>
        <end position="281"/>
    </location>
</feature>
<dbReference type="PANTHER" id="PTHR11849">
    <property type="entry name" value="ETS"/>
    <property type="match status" value="1"/>
</dbReference>
<feature type="compositionally biased region" description="Polar residues" evidence="8">
    <location>
        <begin position="199"/>
        <end position="214"/>
    </location>
</feature>
<feature type="compositionally biased region" description="Basic and acidic residues" evidence="8">
    <location>
        <begin position="245"/>
        <end position="254"/>
    </location>
</feature>
<feature type="domain" description="ETS" evidence="9">
    <location>
        <begin position="286"/>
        <end position="368"/>
    </location>
</feature>
<dbReference type="GO" id="GO:0005634">
    <property type="term" value="C:nucleus"/>
    <property type="evidence" value="ECO:0007669"/>
    <property type="project" value="UniProtKB-SubCell"/>
</dbReference>
<comment type="similarity">
    <text evidence="2 7">Belongs to the ETS family.</text>
</comment>
<evidence type="ECO:0000256" key="1">
    <source>
        <dbReference type="ARBA" id="ARBA00004123"/>
    </source>
</evidence>
<evidence type="ECO:0000256" key="6">
    <source>
        <dbReference type="ARBA" id="ARBA00023242"/>
    </source>
</evidence>
<dbReference type="AlphaFoldDB" id="A0AAV6QKK4"/>
<dbReference type="PROSITE" id="PS50061">
    <property type="entry name" value="ETS_DOMAIN_3"/>
    <property type="match status" value="1"/>
</dbReference>
<evidence type="ECO:0000256" key="4">
    <source>
        <dbReference type="ARBA" id="ARBA00023125"/>
    </source>
</evidence>
<protein>
    <submittedName>
        <fullName evidence="11">ETS-related transcription factor Elf-3-like isoform X1</fullName>
    </submittedName>
</protein>
<dbReference type="GO" id="GO:0001228">
    <property type="term" value="F:DNA-binding transcription activator activity, RNA polymerase II-specific"/>
    <property type="evidence" value="ECO:0007669"/>
    <property type="project" value="UniProtKB-ARBA"/>
</dbReference>
<feature type="compositionally biased region" description="Low complexity" evidence="8">
    <location>
        <begin position="218"/>
        <end position="236"/>
    </location>
</feature>
<dbReference type="FunFam" id="1.10.10.10:FF:000136">
    <property type="entry name" value="ETS homologous factor isoform X1"/>
    <property type="match status" value="1"/>
</dbReference>
<dbReference type="GO" id="GO:1990837">
    <property type="term" value="F:sequence-specific double-stranded DNA binding"/>
    <property type="evidence" value="ECO:0007669"/>
    <property type="project" value="UniProtKB-ARBA"/>
</dbReference>
<evidence type="ECO:0000259" key="10">
    <source>
        <dbReference type="PROSITE" id="PS51433"/>
    </source>
</evidence>
<keyword evidence="12" id="KW-1185">Reference proteome</keyword>
<gene>
    <name evidence="11" type="ORF">JOB18_014166</name>
</gene>
<keyword evidence="5" id="KW-0804">Transcription</keyword>
<dbReference type="EMBL" id="JAGKHQ010000016">
    <property type="protein sequence ID" value="KAG7493658.1"/>
    <property type="molecule type" value="Genomic_DNA"/>
</dbReference>
<dbReference type="SMART" id="SM00251">
    <property type="entry name" value="SAM_PNT"/>
    <property type="match status" value="1"/>
</dbReference>
<proteinExistence type="inferred from homology"/>
<dbReference type="PANTHER" id="PTHR11849:SF13">
    <property type="entry name" value="ETS-RELATED TRANSCRIPTION FACTOR ELF-3"/>
    <property type="match status" value="1"/>
</dbReference>
<dbReference type="Pfam" id="PF02198">
    <property type="entry name" value="SAM_PNT"/>
    <property type="match status" value="1"/>
</dbReference>
<reference evidence="11 12" key="1">
    <citation type="journal article" date="2021" name="Sci. Rep.">
        <title>Chromosome anchoring in Senegalese sole (Solea senegalensis) reveals sex-associated markers and genome rearrangements in flatfish.</title>
        <authorList>
            <person name="Guerrero-Cozar I."/>
            <person name="Gomez-Garrido J."/>
            <person name="Berbel C."/>
            <person name="Martinez-Blanch J.F."/>
            <person name="Alioto T."/>
            <person name="Claros M.G."/>
            <person name="Gagnaire P.A."/>
            <person name="Manchado M."/>
        </authorList>
    </citation>
    <scope>NUCLEOTIDE SEQUENCE [LARGE SCALE GENOMIC DNA]</scope>
    <source>
        <strain evidence="11">Sse05_10M</strain>
    </source>
</reference>
<evidence type="ECO:0000313" key="12">
    <source>
        <dbReference type="Proteomes" id="UP000693946"/>
    </source>
</evidence>
<keyword evidence="6 7" id="KW-0539">Nucleus</keyword>
<evidence type="ECO:0000256" key="5">
    <source>
        <dbReference type="ARBA" id="ARBA00023163"/>
    </source>
</evidence>
<evidence type="ECO:0000256" key="2">
    <source>
        <dbReference type="ARBA" id="ARBA00005562"/>
    </source>
</evidence>
<keyword evidence="3" id="KW-0805">Transcription regulation</keyword>
<feature type="domain" description="PNT" evidence="10">
    <location>
        <begin position="41"/>
        <end position="128"/>
    </location>
</feature>
<sequence length="385" mass="44007">MFVSVSMASTCLSSVLTHANLTMYQAGISDVLPLQPSALTFNPSYSGNINNQWYKHVSPVCWSPDSVLEWISDHVESTKFDASTLSLDCCAMDGPSLCQMNQDQMIGIFGPQLGPHLHHSLQEHKAKYEFQTLTGPELNETCQLLDNFLHNLNFPLLSTVKVGLDDVVINKREFDYRDEYDLTSLTMESMMPLQEDYLSDNQSDSEYSSTSNSGMCGFSGHSSPESGSGESDPEFSYPQITKGHIKSEKGETRLKRPRGRPPKVSREHSSNDYESPKKNKHVPRGTHLWEFIRDILIHPERNQGLMKWEDRREGVFKFLKSEAVAQMWGQKKKNSSMTYEKLSRAMRYYYKREILERVDGRRLVYKFGRNSSGWKADESGMDVRH</sequence>
<dbReference type="InterPro" id="IPR046328">
    <property type="entry name" value="ETS_fam"/>
</dbReference>
<dbReference type="Pfam" id="PF00178">
    <property type="entry name" value="Ets"/>
    <property type="match status" value="1"/>
</dbReference>
<feature type="compositionally biased region" description="Basic and acidic residues" evidence="8">
    <location>
        <begin position="264"/>
        <end position="277"/>
    </location>
</feature>
<evidence type="ECO:0000313" key="11">
    <source>
        <dbReference type="EMBL" id="KAG7493658.1"/>
    </source>
</evidence>
<name>A0AAV6QKK4_SOLSE</name>
<evidence type="ECO:0000256" key="8">
    <source>
        <dbReference type="SAM" id="MobiDB-lite"/>
    </source>
</evidence>
<dbReference type="InterPro" id="IPR000418">
    <property type="entry name" value="Ets_dom"/>
</dbReference>